<name>A0A9W8NGG3_9PEZI</name>
<gene>
    <name evidence="1" type="ORF">NPX13_g4118</name>
</gene>
<keyword evidence="2" id="KW-1185">Reference proteome</keyword>
<evidence type="ECO:0000313" key="1">
    <source>
        <dbReference type="EMBL" id="KAJ3575185.1"/>
    </source>
</evidence>
<sequence length="435" mass="50131">MKWNHDPYFAVHPESSQIKNATIVAGASRSFCDIRADGRHYSAAYCYKCNGWRTSTTVFEVSVNGALLTVSIKSPKLFLELTNLLGEILGAVDKKKKVLDGKVLLRNYTILKEHLHNLCSLESITQTSHRNIEEWKLLLEGFLSNRVAFRFFDFQHPCNSGLLNDELRESLIQQELENGIDALDQTYKSAHNPSWRWPVQTQKEYMLSDIIVAGDLIQEDRIRKEERLWKFRTDFNNQYERLRQAVQEYHDTFPDPFYWQLQNSRQAWSVAIATMRRLSRLESSTKLIDALCFLCASRAFAETAQDNRNEYLSAFSQDLSTWNKVFPKIKEISRFMWQIDTDPKPQMIVLIESFSNGIQHILGEKGLTLPLISDVYSVPGLQSECSSEIEQLRLSVADLLVKANAMFGRKHSPDKQINETGILNQQWSGSHGQLR</sequence>
<accession>A0A9W8NGG3</accession>
<comment type="caution">
    <text evidence="1">The sequence shown here is derived from an EMBL/GenBank/DDBJ whole genome shotgun (WGS) entry which is preliminary data.</text>
</comment>
<reference evidence="1" key="1">
    <citation type="submission" date="2022-07" db="EMBL/GenBank/DDBJ databases">
        <title>Genome Sequence of Xylaria arbuscula.</title>
        <authorList>
            <person name="Buettner E."/>
        </authorList>
    </citation>
    <scope>NUCLEOTIDE SEQUENCE</scope>
    <source>
        <strain evidence="1">VT107</strain>
    </source>
</reference>
<proteinExistence type="predicted"/>
<dbReference type="EMBL" id="JANPWZ010000559">
    <property type="protein sequence ID" value="KAJ3575185.1"/>
    <property type="molecule type" value="Genomic_DNA"/>
</dbReference>
<dbReference type="Proteomes" id="UP001148614">
    <property type="component" value="Unassembled WGS sequence"/>
</dbReference>
<evidence type="ECO:0000313" key="2">
    <source>
        <dbReference type="Proteomes" id="UP001148614"/>
    </source>
</evidence>
<organism evidence="1 2">
    <name type="scientific">Xylaria arbuscula</name>
    <dbReference type="NCBI Taxonomy" id="114810"/>
    <lineage>
        <taxon>Eukaryota</taxon>
        <taxon>Fungi</taxon>
        <taxon>Dikarya</taxon>
        <taxon>Ascomycota</taxon>
        <taxon>Pezizomycotina</taxon>
        <taxon>Sordariomycetes</taxon>
        <taxon>Xylariomycetidae</taxon>
        <taxon>Xylariales</taxon>
        <taxon>Xylariaceae</taxon>
        <taxon>Xylaria</taxon>
    </lineage>
</organism>
<protein>
    <submittedName>
        <fullName evidence="1">Uncharacterized protein</fullName>
    </submittedName>
</protein>
<dbReference type="AlphaFoldDB" id="A0A9W8NGG3"/>